<reference evidence="9" key="1">
    <citation type="submission" date="2011-05" db="EMBL/GenBank/DDBJ databases">
        <authorList>
            <person name="Richards S.R."/>
            <person name="Qu J."/>
            <person name="Jiang H."/>
            <person name="Jhangiani S.N."/>
            <person name="Agravi P."/>
            <person name="Goodspeed R."/>
            <person name="Gross S."/>
            <person name="Mandapat C."/>
            <person name="Jackson L."/>
            <person name="Mathew T."/>
            <person name="Pu L."/>
            <person name="Thornton R."/>
            <person name="Saada N."/>
            <person name="Wilczek-Boney K.B."/>
            <person name="Lee S."/>
            <person name="Kovar C."/>
            <person name="Wu Y."/>
            <person name="Scherer S.E."/>
            <person name="Worley K.C."/>
            <person name="Muzny D.M."/>
            <person name="Gibbs R."/>
        </authorList>
    </citation>
    <scope>NUCLEOTIDE SEQUENCE</scope>
    <source>
        <strain evidence="9">Brora</strain>
    </source>
</reference>
<dbReference type="EC" id="3.1.1.-" evidence="7"/>
<protein>
    <recommendedName>
        <fullName evidence="7">Phospholipase B-like</fullName>
        <ecNumber evidence="7">3.1.1.-</ecNumber>
    </recommendedName>
</protein>
<evidence type="ECO:0000256" key="5">
    <source>
        <dbReference type="ARBA" id="ARBA00023098"/>
    </source>
</evidence>
<keyword evidence="5 7" id="KW-0443">Lipid metabolism</keyword>
<dbReference type="Pfam" id="PF04916">
    <property type="entry name" value="Phospholip_B"/>
    <property type="match status" value="1"/>
</dbReference>
<dbReference type="Gene3D" id="3.60.60.30">
    <property type="match status" value="1"/>
</dbReference>
<comment type="function">
    <text evidence="7">Putative phospholipase.</text>
</comment>
<dbReference type="OMA" id="YQEGYWA"/>
<dbReference type="InterPro" id="IPR007000">
    <property type="entry name" value="PLipase_B-like"/>
</dbReference>
<dbReference type="EnsemblMetazoa" id="SMAR001176-RA">
    <property type="protein sequence ID" value="SMAR001176-PA"/>
    <property type="gene ID" value="SMAR001176"/>
</dbReference>
<evidence type="ECO:0000256" key="3">
    <source>
        <dbReference type="ARBA" id="ARBA00022801"/>
    </source>
</evidence>
<name>T1IJU9_STRMM</name>
<proteinExistence type="inferred from homology"/>
<dbReference type="PANTHER" id="PTHR12370">
    <property type="entry name" value="PHOSPHOLIPASE B-RELATED"/>
    <property type="match status" value="1"/>
</dbReference>
<keyword evidence="3 7" id="KW-0378">Hydrolase</keyword>
<evidence type="ECO:0000256" key="4">
    <source>
        <dbReference type="ARBA" id="ARBA00022963"/>
    </source>
</evidence>
<evidence type="ECO:0000256" key="2">
    <source>
        <dbReference type="ARBA" id="ARBA00022729"/>
    </source>
</evidence>
<sequence length="557" mass="63155">MTVRNILLLFLYFHSSLGDLASVVWNGANKTYDVKDSIVPDAIAWANFTDQIHKIGWSYLEVSTNGSYPDKMQAYAAGIVEGYLTYQLIYKHWINTVEGYCNDEAEYCAKLKNYLAINSDWMKKQIALSHGNDPYWHQVNLILAQLNGLEEGYRKHTAEVRARRDTSFWSNEDVLGFIMVQISGDLEDLEVVLKKTVSHRRRVFGGGSCSALVKVLPNGEEIFVSQDSWSTYQSMLRILKKYNFQYHVTAAKDSALIPAQTMTFSSYPASLTSGDDFYCTSSGLVTMETTIGNSNPDLWKYVTPEGGVLEWIRSMVANRLSADGETWTKFLSQYNSGTYNNQWMVVDMKLFKPGKPLKADLLWVLEQLPKYVMRADKTDLLRDQLYWPSYNVPYFPFIYNMSGSAAAAAKHGDWFSYDKTPRALIFKRDQPNVSSLETMMKLMRYNDYTHDPLSRCNCTPPYSAENAISARCDLNPKNGTYPIAALGHRSHGGIDMKLTSSKLFSSGLSFVAIGGPSYDSLPPFQWSRSDFETDTPHMGQPDLWKFDPIIFDGEAEL</sequence>
<evidence type="ECO:0000256" key="1">
    <source>
        <dbReference type="ARBA" id="ARBA00007835"/>
    </source>
</evidence>
<keyword evidence="2 7" id="KW-0732">Signal</keyword>
<evidence type="ECO:0000313" key="8">
    <source>
        <dbReference type="EnsemblMetazoa" id="SMAR001176-PA"/>
    </source>
</evidence>
<dbReference type="GO" id="GO:0005576">
    <property type="term" value="C:extracellular region"/>
    <property type="evidence" value="ECO:0007669"/>
    <property type="project" value="TreeGrafter"/>
</dbReference>
<dbReference type="STRING" id="126957.T1IJU9"/>
<dbReference type="Proteomes" id="UP000014500">
    <property type="component" value="Unassembled WGS sequence"/>
</dbReference>
<dbReference type="GO" id="GO:0009395">
    <property type="term" value="P:phospholipid catabolic process"/>
    <property type="evidence" value="ECO:0007669"/>
    <property type="project" value="TreeGrafter"/>
</dbReference>
<keyword evidence="9" id="KW-1185">Reference proteome</keyword>
<keyword evidence="6" id="KW-0325">Glycoprotein</keyword>
<evidence type="ECO:0000313" key="9">
    <source>
        <dbReference type="Proteomes" id="UP000014500"/>
    </source>
</evidence>
<keyword evidence="4 7" id="KW-0442">Lipid degradation</keyword>
<reference evidence="8" key="2">
    <citation type="submission" date="2015-02" db="UniProtKB">
        <authorList>
            <consortium name="EnsemblMetazoa"/>
        </authorList>
    </citation>
    <scope>IDENTIFICATION</scope>
</reference>
<dbReference type="HOGENOM" id="CLU_027106_4_0_1"/>
<dbReference type="AlphaFoldDB" id="T1IJU9"/>
<evidence type="ECO:0000256" key="6">
    <source>
        <dbReference type="ARBA" id="ARBA00023180"/>
    </source>
</evidence>
<feature type="signal peptide" evidence="7">
    <location>
        <begin position="1"/>
        <end position="18"/>
    </location>
</feature>
<evidence type="ECO:0000256" key="7">
    <source>
        <dbReference type="RuleBase" id="RU364138"/>
    </source>
</evidence>
<organism evidence="8 9">
    <name type="scientific">Strigamia maritima</name>
    <name type="common">European centipede</name>
    <name type="synonym">Geophilus maritimus</name>
    <dbReference type="NCBI Taxonomy" id="126957"/>
    <lineage>
        <taxon>Eukaryota</taxon>
        <taxon>Metazoa</taxon>
        <taxon>Ecdysozoa</taxon>
        <taxon>Arthropoda</taxon>
        <taxon>Myriapoda</taxon>
        <taxon>Chilopoda</taxon>
        <taxon>Pleurostigmophora</taxon>
        <taxon>Geophilomorpha</taxon>
        <taxon>Linotaeniidae</taxon>
        <taxon>Strigamia</taxon>
    </lineage>
</organism>
<dbReference type="PANTHER" id="PTHR12370:SF3">
    <property type="entry name" value="PHOSPHOLIPASE B-LIKE 2-RELATED"/>
    <property type="match status" value="1"/>
</dbReference>
<dbReference type="eggNOG" id="KOG3774">
    <property type="taxonomic scope" value="Eukaryota"/>
</dbReference>
<dbReference type="PhylomeDB" id="T1IJU9"/>
<accession>T1IJU9</accession>
<feature type="chain" id="PRO_5011328722" description="Phospholipase B-like" evidence="7">
    <location>
        <begin position="19"/>
        <end position="557"/>
    </location>
</feature>
<comment type="similarity">
    <text evidence="1 7">Belongs to the phospholipase B-like family.</text>
</comment>
<dbReference type="GO" id="GO:0004620">
    <property type="term" value="F:phospholipase activity"/>
    <property type="evidence" value="ECO:0007669"/>
    <property type="project" value="InterPro"/>
</dbReference>
<dbReference type="EMBL" id="JH430359">
    <property type="status" value="NOT_ANNOTATED_CDS"/>
    <property type="molecule type" value="Genomic_DNA"/>
</dbReference>